<organism evidence="6 7">
    <name type="scientific">Chaetomium fimeti</name>
    <dbReference type="NCBI Taxonomy" id="1854472"/>
    <lineage>
        <taxon>Eukaryota</taxon>
        <taxon>Fungi</taxon>
        <taxon>Dikarya</taxon>
        <taxon>Ascomycota</taxon>
        <taxon>Pezizomycotina</taxon>
        <taxon>Sordariomycetes</taxon>
        <taxon>Sordariomycetidae</taxon>
        <taxon>Sordariales</taxon>
        <taxon>Chaetomiaceae</taxon>
        <taxon>Chaetomium</taxon>
    </lineage>
</organism>
<keyword evidence="7" id="KW-1185">Reference proteome</keyword>
<evidence type="ECO:0000256" key="3">
    <source>
        <dbReference type="ARBA" id="ARBA00022989"/>
    </source>
</evidence>
<keyword evidence="3 5" id="KW-1133">Transmembrane helix</keyword>
<dbReference type="EMBL" id="JAUEPN010000004">
    <property type="protein sequence ID" value="KAK3295367.1"/>
    <property type="molecule type" value="Genomic_DNA"/>
</dbReference>
<dbReference type="PANTHER" id="PTHR31465">
    <property type="entry name" value="PROTEIN RTA1-RELATED"/>
    <property type="match status" value="1"/>
</dbReference>
<feature type="transmembrane region" description="Helical" evidence="5">
    <location>
        <begin position="161"/>
        <end position="186"/>
    </location>
</feature>
<evidence type="ECO:0008006" key="8">
    <source>
        <dbReference type="Google" id="ProtNLM"/>
    </source>
</evidence>
<dbReference type="Pfam" id="PF04479">
    <property type="entry name" value="RTA1"/>
    <property type="match status" value="1"/>
</dbReference>
<dbReference type="AlphaFoldDB" id="A0AAE0LS18"/>
<reference evidence="6" key="1">
    <citation type="journal article" date="2023" name="Mol. Phylogenet. Evol.">
        <title>Genome-scale phylogeny and comparative genomics of the fungal order Sordariales.</title>
        <authorList>
            <person name="Hensen N."/>
            <person name="Bonometti L."/>
            <person name="Westerberg I."/>
            <person name="Brannstrom I.O."/>
            <person name="Guillou S."/>
            <person name="Cros-Aarteil S."/>
            <person name="Calhoun S."/>
            <person name="Haridas S."/>
            <person name="Kuo A."/>
            <person name="Mondo S."/>
            <person name="Pangilinan J."/>
            <person name="Riley R."/>
            <person name="LaButti K."/>
            <person name="Andreopoulos B."/>
            <person name="Lipzen A."/>
            <person name="Chen C."/>
            <person name="Yan M."/>
            <person name="Daum C."/>
            <person name="Ng V."/>
            <person name="Clum A."/>
            <person name="Steindorff A."/>
            <person name="Ohm R.A."/>
            <person name="Martin F."/>
            <person name="Silar P."/>
            <person name="Natvig D.O."/>
            <person name="Lalanne C."/>
            <person name="Gautier V."/>
            <person name="Ament-Velasquez S.L."/>
            <person name="Kruys A."/>
            <person name="Hutchinson M.I."/>
            <person name="Powell A.J."/>
            <person name="Barry K."/>
            <person name="Miller A.N."/>
            <person name="Grigoriev I.V."/>
            <person name="Debuchy R."/>
            <person name="Gladieux P."/>
            <person name="Hiltunen Thoren M."/>
            <person name="Johannesson H."/>
        </authorList>
    </citation>
    <scope>NUCLEOTIDE SEQUENCE</scope>
    <source>
        <strain evidence="6">CBS 168.71</strain>
    </source>
</reference>
<sequence>MAAGEPILYSLYVYAPNKGAPIFFTIAFAISAIFHIWQCYRYKAFKLIGLHPVCAVLFTVGYALREYGALDNYLYSTTTKTPLIIFIVSQIFIYICPPLLELANYHVLARVFYYVPYCSPLPPGRVLAIFGGSMVAVELLNSLGVSFAANPASSPEQQTLGSHLTIAAVALQLAIILIFFILAGLFHRRLSKASIHAQPVKAMLTTLYTSMALIFARCVYRLVEHAGNTKVELTSLAALRSLSPLLRHEAFFYVFEASLMLLNSALWNVWHPGRFLPHDNLTYLARDGSGEVRREETPDGRTLAAKVGNVVTLGALFRRKELPEGFLELDRYSERGESRRGVLEGGA</sequence>
<keyword evidence="2 5" id="KW-0812">Transmembrane</keyword>
<evidence type="ECO:0000256" key="4">
    <source>
        <dbReference type="ARBA" id="ARBA00023136"/>
    </source>
</evidence>
<feature type="transmembrane region" description="Helical" evidence="5">
    <location>
        <begin position="44"/>
        <end position="64"/>
    </location>
</feature>
<name>A0AAE0LS18_9PEZI</name>
<evidence type="ECO:0000313" key="6">
    <source>
        <dbReference type="EMBL" id="KAK3295367.1"/>
    </source>
</evidence>
<dbReference type="InterPro" id="IPR007568">
    <property type="entry name" value="RTA1"/>
</dbReference>
<dbReference type="GO" id="GO:0016020">
    <property type="term" value="C:membrane"/>
    <property type="evidence" value="ECO:0007669"/>
    <property type="project" value="UniProtKB-SubCell"/>
</dbReference>
<dbReference type="PANTHER" id="PTHR31465:SF34">
    <property type="entry name" value="DOMAIN PROTEIN, PUTATIVE (AFU_ORTHOLOGUE AFUA_3G00480)-RELATED"/>
    <property type="match status" value="1"/>
</dbReference>
<evidence type="ECO:0000256" key="5">
    <source>
        <dbReference type="SAM" id="Phobius"/>
    </source>
</evidence>
<dbReference type="RefSeq" id="XP_062658881.1">
    <property type="nucleotide sequence ID" value="XM_062805634.1"/>
</dbReference>
<protein>
    <recommendedName>
        <fullName evidence="8">RTA1 domain-containing protein</fullName>
    </recommendedName>
</protein>
<evidence type="ECO:0000256" key="2">
    <source>
        <dbReference type="ARBA" id="ARBA00022692"/>
    </source>
</evidence>
<comment type="caution">
    <text evidence="6">The sequence shown here is derived from an EMBL/GenBank/DDBJ whole genome shotgun (WGS) entry which is preliminary data.</text>
</comment>
<feature type="transmembrane region" description="Helical" evidence="5">
    <location>
        <begin position="20"/>
        <end position="37"/>
    </location>
</feature>
<evidence type="ECO:0000256" key="1">
    <source>
        <dbReference type="ARBA" id="ARBA00004141"/>
    </source>
</evidence>
<proteinExistence type="predicted"/>
<gene>
    <name evidence="6" type="ORF">B0H64DRAFT_424132</name>
</gene>
<comment type="subcellular location">
    <subcellularLocation>
        <location evidence="1">Membrane</location>
        <topology evidence="1">Multi-pass membrane protein</topology>
    </subcellularLocation>
</comment>
<keyword evidence="4 5" id="KW-0472">Membrane</keyword>
<accession>A0AAE0LS18</accession>
<feature type="transmembrane region" description="Helical" evidence="5">
    <location>
        <begin position="84"/>
        <end position="105"/>
    </location>
</feature>
<dbReference type="GeneID" id="87842582"/>
<evidence type="ECO:0000313" key="7">
    <source>
        <dbReference type="Proteomes" id="UP001278766"/>
    </source>
</evidence>
<feature type="transmembrane region" description="Helical" evidence="5">
    <location>
        <begin position="126"/>
        <end position="149"/>
    </location>
</feature>
<reference evidence="6" key="2">
    <citation type="submission" date="2023-06" db="EMBL/GenBank/DDBJ databases">
        <authorList>
            <consortium name="Lawrence Berkeley National Laboratory"/>
            <person name="Haridas S."/>
            <person name="Hensen N."/>
            <person name="Bonometti L."/>
            <person name="Westerberg I."/>
            <person name="Brannstrom I.O."/>
            <person name="Guillou S."/>
            <person name="Cros-Aarteil S."/>
            <person name="Calhoun S."/>
            <person name="Kuo A."/>
            <person name="Mondo S."/>
            <person name="Pangilinan J."/>
            <person name="Riley R."/>
            <person name="Labutti K."/>
            <person name="Andreopoulos B."/>
            <person name="Lipzen A."/>
            <person name="Chen C."/>
            <person name="Yanf M."/>
            <person name="Daum C."/>
            <person name="Ng V."/>
            <person name="Clum A."/>
            <person name="Steindorff A."/>
            <person name="Ohm R."/>
            <person name="Martin F."/>
            <person name="Silar P."/>
            <person name="Natvig D."/>
            <person name="Lalanne C."/>
            <person name="Gautier V."/>
            <person name="Ament-Velasquez S.L."/>
            <person name="Kruys A."/>
            <person name="Hutchinson M.I."/>
            <person name="Powell A.J."/>
            <person name="Barry K."/>
            <person name="Miller A.N."/>
            <person name="Grigoriev I.V."/>
            <person name="Debuchy R."/>
            <person name="Gladieux P."/>
            <person name="Thoren M.H."/>
            <person name="Johannesson H."/>
        </authorList>
    </citation>
    <scope>NUCLEOTIDE SEQUENCE</scope>
    <source>
        <strain evidence="6">CBS 168.71</strain>
    </source>
</reference>
<dbReference type="Proteomes" id="UP001278766">
    <property type="component" value="Unassembled WGS sequence"/>
</dbReference>